<gene>
    <name evidence="1" type="ORF">R5R35_010581</name>
</gene>
<dbReference type="AlphaFoldDB" id="A0AAN9Z3H8"/>
<dbReference type="InterPro" id="IPR050934">
    <property type="entry name" value="ITIH"/>
</dbReference>
<comment type="caution">
    <text evidence="1">The sequence shown here is derived from an EMBL/GenBank/DDBJ whole genome shotgun (WGS) entry which is preliminary data.</text>
</comment>
<dbReference type="Proteomes" id="UP001378592">
    <property type="component" value="Unassembled WGS sequence"/>
</dbReference>
<organism evidence="1 2">
    <name type="scientific">Gryllus longicercus</name>
    <dbReference type="NCBI Taxonomy" id="2509291"/>
    <lineage>
        <taxon>Eukaryota</taxon>
        <taxon>Metazoa</taxon>
        <taxon>Ecdysozoa</taxon>
        <taxon>Arthropoda</taxon>
        <taxon>Hexapoda</taxon>
        <taxon>Insecta</taxon>
        <taxon>Pterygota</taxon>
        <taxon>Neoptera</taxon>
        <taxon>Polyneoptera</taxon>
        <taxon>Orthoptera</taxon>
        <taxon>Ensifera</taxon>
        <taxon>Gryllidea</taxon>
        <taxon>Grylloidea</taxon>
        <taxon>Gryllidae</taxon>
        <taxon>Gryllinae</taxon>
        <taxon>Gryllus</taxon>
    </lineage>
</organism>
<dbReference type="InterPro" id="IPR036465">
    <property type="entry name" value="vWFA_dom_sf"/>
</dbReference>
<accession>A0AAN9Z3H8</accession>
<protein>
    <submittedName>
        <fullName evidence="1">Uncharacterized protein</fullName>
    </submittedName>
</protein>
<dbReference type="Gene3D" id="3.40.50.410">
    <property type="entry name" value="von Willebrand factor, type A domain"/>
    <property type="match status" value="1"/>
</dbReference>
<evidence type="ECO:0000313" key="1">
    <source>
        <dbReference type="EMBL" id="KAK7794889.1"/>
    </source>
</evidence>
<evidence type="ECO:0000313" key="2">
    <source>
        <dbReference type="Proteomes" id="UP001378592"/>
    </source>
</evidence>
<reference evidence="1 2" key="1">
    <citation type="submission" date="2024-03" db="EMBL/GenBank/DDBJ databases">
        <title>The genome assembly and annotation of the cricket Gryllus longicercus Weissman &amp; Gray.</title>
        <authorList>
            <person name="Szrajer S."/>
            <person name="Gray D."/>
            <person name="Ylla G."/>
        </authorList>
    </citation>
    <scope>NUCLEOTIDE SEQUENCE [LARGE SCALE GENOMIC DNA]</scope>
    <source>
        <strain evidence="1">DAG 2021-001</strain>
        <tissue evidence="1">Whole body minus gut</tissue>
    </source>
</reference>
<dbReference type="GO" id="GO:0032991">
    <property type="term" value="C:protein-containing complex"/>
    <property type="evidence" value="ECO:0007669"/>
    <property type="project" value="UniProtKB-ARBA"/>
</dbReference>
<sequence length="414" mass="43275">MVLEAREVVGQLQHQPTAGTQLLSAVLALLCSDPTLSVAGTQWPSAVLALLCSDPTLSVAGTQWPSAVLALLCSDPTLSVAGTQWPSSVLALLCSDPTLSVAGTQFPSAVLALLCSDPTLSIARTQLPSAVLALLCSDPTLSVPGTQLLSAVLALLCSDPTLSVAGTQLLSAVLAAYRAVREGREWAMDGAPRQPLVLLLAGGQDILAERSELLRAVTAASADPAACAPLYSLAFGRDADWGLLKQLSLRGKGFARRIYEAADAALQLRNFYRRVASPLLADVSFHYADDQVEASSLTRAAFPVLLAGAELAVAGVGVGEGVGGGLRATVRGAAGARRLERAAAVRRLEPQQASFVERLWAYLTVRQLLERADGGDAQAKERARELALRYAFVALAAGTELKSDGKMAFAYESC</sequence>
<name>A0AAN9Z3H8_9ORTH</name>
<proteinExistence type="predicted"/>
<dbReference type="PANTHER" id="PTHR10338">
    <property type="entry name" value="INTER-ALPHA-TRYPSIN INHIBITOR HEAVY CHAIN FAMILY MEMBER"/>
    <property type="match status" value="1"/>
</dbReference>
<keyword evidence="2" id="KW-1185">Reference proteome</keyword>
<dbReference type="PANTHER" id="PTHR10338:SF108">
    <property type="entry name" value="INTER-ALPHA-TRYPSIN INHIBITOR HEAVY CHAIN H4-LIKE PROTEIN"/>
    <property type="match status" value="1"/>
</dbReference>
<dbReference type="EMBL" id="JAZDUA010000313">
    <property type="protein sequence ID" value="KAK7794889.1"/>
    <property type="molecule type" value="Genomic_DNA"/>
</dbReference>